<reference evidence="1 2" key="1">
    <citation type="submission" date="2019-03" db="EMBL/GenBank/DDBJ databases">
        <title>Biocontrol and xenobiotic degradation properties of endophytic Pseudomonas fluorescens strain BRZ63.</title>
        <authorList>
            <person name="Chlebek D.A."/>
            <person name="Pinski A."/>
            <person name="Zur J.P."/>
            <person name="Michalska J."/>
            <person name="Hupert-Kocurek K.T."/>
        </authorList>
    </citation>
    <scope>NUCLEOTIDE SEQUENCE [LARGE SCALE GENOMIC DNA]</scope>
    <source>
        <strain evidence="1 2">BRZ63</strain>
    </source>
</reference>
<dbReference type="InterPro" id="IPR003723">
    <property type="entry name" value="Precorrin-6x_reduct"/>
</dbReference>
<name>A0A4Y9T9A3_PSEFL</name>
<evidence type="ECO:0000313" key="1">
    <source>
        <dbReference type="EMBL" id="TFW38173.1"/>
    </source>
</evidence>
<dbReference type="EMBL" id="SPVI01000077">
    <property type="protein sequence ID" value="TFW38173.1"/>
    <property type="molecule type" value="Genomic_DNA"/>
</dbReference>
<evidence type="ECO:0000313" key="2">
    <source>
        <dbReference type="Proteomes" id="UP000297322"/>
    </source>
</evidence>
<dbReference type="GO" id="GO:0009236">
    <property type="term" value="P:cobalamin biosynthetic process"/>
    <property type="evidence" value="ECO:0007669"/>
    <property type="project" value="UniProtKB-UniPathway"/>
</dbReference>
<feature type="non-terminal residue" evidence="1">
    <location>
        <position position="54"/>
    </location>
</feature>
<keyword evidence="1" id="KW-0560">Oxidoreductase</keyword>
<dbReference type="EC" id="1.3.1.54" evidence="1"/>
<dbReference type="UniPathway" id="UPA00148"/>
<protein>
    <submittedName>
        <fullName evidence="1">Cobalt-precorrin-6A reductase</fullName>
        <ecNumber evidence="1">1.3.1.-</ecNumber>
        <ecNumber evidence="1">1.3.1.54</ecNumber>
    </submittedName>
</protein>
<accession>A0A4Y9T9A3</accession>
<dbReference type="EC" id="1.3.1.-" evidence="1"/>
<dbReference type="PROSITE" id="PS51014">
    <property type="entry name" value="COBK_CBIJ"/>
    <property type="match status" value="1"/>
</dbReference>
<proteinExistence type="predicted"/>
<sequence>MKRLLLLGGVTEALAIARTLGPQHIYSLAGVGRVPTDLTCQVRVGGYGGAEGLA</sequence>
<comment type="caution">
    <text evidence="1">The sequence shown here is derived from an EMBL/GenBank/DDBJ whole genome shotgun (WGS) entry which is preliminary data.</text>
</comment>
<organism evidence="1 2">
    <name type="scientific">Pseudomonas fluorescens</name>
    <dbReference type="NCBI Taxonomy" id="294"/>
    <lineage>
        <taxon>Bacteria</taxon>
        <taxon>Pseudomonadati</taxon>
        <taxon>Pseudomonadota</taxon>
        <taxon>Gammaproteobacteria</taxon>
        <taxon>Pseudomonadales</taxon>
        <taxon>Pseudomonadaceae</taxon>
        <taxon>Pseudomonas</taxon>
    </lineage>
</organism>
<dbReference type="Proteomes" id="UP000297322">
    <property type="component" value="Unassembled WGS sequence"/>
</dbReference>
<gene>
    <name evidence="1" type="ORF">E4T65_29090</name>
</gene>
<dbReference type="GO" id="GO:0016994">
    <property type="term" value="F:precorrin-6A reductase activity"/>
    <property type="evidence" value="ECO:0007669"/>
    <property type="project" value="UniProtKB-EC"/>
</dbReference>
<dbReference type="AlphaFoldDB" id="A0A4Y9T9A3"/>